<dbReference type="GO" id="GO:0009421">
    <property type="term" value="C:bacterial-type flagellum filament cap"/>
    <property type="evidence" value="ECO:0007669"/>
    <property type="project" value="InterPro"/>
</dbReference>
<dbReference type="Pfam" id="PF02465">
    <property type="entry name" value="FliD_N"/>
    <property type="match status" value="1"/>
</dbReference>
<dbReference type="EMBL" id="JACRTG010000018">
    <property type="protein sequence ID" value="MBC8588319.1"/>
    <property type="molecule type" value="Genomic_DNA"/>
</dbReference>
<feature type="domain" description="Flagellar hook-associated protein 2 C-terminal" evidence="7">
    <location>
        <begin position="225"/>
        <end position="458"/>
    </location>
</feature>
<gene>
    <name evidence="8" type="primary">fliD</name>
    <name evidence="8" type="ORF">H8707_08705</name>
</gene>
<evidence type="ECO:0000256" key="4">
    <source>
        <dbReference type="ARBA" id="ARBA00023143"/>
    </source>
</evidence>
<comment type="similarity">
    <text evidence="1 5">Belongs to the FliD family.</text>
</comment>
<reference evidence="8" key="1">
    <citation type="submission" date="2020-08" db="EMBL/GenBank/DDBJ databases">
        <title>Genome public.</title>
        <authorList>
            <person name="Liu C."/>
            <person name="Sun Q."/>
        </authorList>
    </citation>
    <scope>NUCLEOTIDE SEQUENCE</scope>
    <source>
        <strain evidence="8">BX21</strain>
    </source>
</reference>
<dbReference type="GO" id="GO:0071973">
    <property type="term" value="P:bacterial-type flagellum-dependent cell motility"/>
    <property type="evidence" value="ECO:0007669"/>
    <property type="project" value="TreeGrafter"/>
</dbReference>
<evidence type="ECO:0000256" key="1">
    <source>
        <dbReference type="ARBA" id="ARBA00009764"/>
    </source>
</evidence>
<organism evidence="8 9">
    <name type="scientific">Paratissierella segnis</name>
    <dbReference type="NCBI Taxonomy" id="2763679"/>
    <lineage>
        <taxon>Bacteria</taxon>
        <taxon>Bacillati</taxon>
        <taxon>Bacillota</taxon>
        <taxon>Tissierellia</taxon>
        <taxon>Tissierellales</taxon>
        <taxon>Tissierellaceae</taxon>
        <taxon>Paratissierella</taxon>
    </lineage>
</organism>
<keyword evidence="8" id="KW-0282">Flagellum</keyword>
<proteinExistence type="inferred from homology"/>
<dbReference type="InterPro" id="IPR040026">
    <property type="entry name" value="FliD"/>
</dbReference>
<dbReference type="RefSeq" id="WP_262429768.1">
    <property type="nucleotide sequence ID" value="NZ_JACRTG010000018.1"/>
</dbReference>
<dbReference type="InterPro" id="IPR010809">
    <property type="entry name" value="FliD_C"/>
</dbReference>
<evidence type="ECO:0000259" key="6">
    <source>
        <dbReference type="Pfam" id="PF02465"/>
    </source>
</evidence>
<dbReference type="Pfam" id="PF07195">
    <property type="entry name" value="FliD_C"/>
    <property type="match status" value="1"/>
</dbReference>
<keyword evidence="5" id="KW-0964">Secreted</keyword>
<evidence type="ECO:0000259" key="7">
    <source>
        <dbReference type="Pfam" id="PF07195"/>
    </source>
</evidence>
<comment type="subcellular location">
    <subcellularLocation>
        <location evidence="5">Secreted</location>
    </subcellularLocation>
    <subcellularLocation>
        <location evidence="5">Bacterial flagellum</location>
    </subcellularLocation>
</comment>
<evidence type="ECO:0000313" key="8">
    <source>
        <dbReference type="EMBL" id="MBC8588319.1"/>
    </source>
</evidence>
<sequence>MAGISFIGSYSGIDQATIDKLMEVEKLPLVQLSNKKTDITAKQNAWKDVNTRLNSLFEKLKALQNPKTFNSMKAKLSNDEIISATVSKDAVAGTYKINVSQLATNTSYISEKISLENGDITKALGITTGKFTITNADGDSRDINVEDSDSLKAIVGKINEAAKDTKGEDGETVKGTGINATIIDGKLILTDSKTGKRNITLNDDGNGTLASLGLNEAARDEKIGVNAQLKINDIDIESDSNTVTDAVLGLTINLNQEGESTVTVATDTEKLTKAIQDFVDQYNSTMSFIETQSAAGTVTKGSDGSYTTEGRGALAGDSSLRSLHSSLRKMVTDTLGGNKGTTINDISILGVTTKDKSGVLSFDSSKLLEEFSKDSQNVMNFFTNKVDGEDVGFIAKLNIKIDSYISSNDGLIKTKNKSLERTLDDLNKQIDRFNDRMIRKEEYYTKKFAALDTAMMKAESQLDWLQGQIDAMNGAKKK</sequence>
<dbReference type="Proteomes" id="UP000601171">
    <property type="component" value="Unassembled WGS sequence"/>
</dbReference>
<keyword evidence="9" id="KW-1185">Reference proteome</keyword>
<protein>
    <recommendedName>
        <fullName evidence="5">Flagellar hook-associated protein 2</fullName>
        <shortName evidence="5">HAP2</shortName>
    </recommendedName>
    <alternativeName>
        <fullName evidence="5">Flagellar cap protein</fullName>
    </alternativeName>
</protein>
<dbReference type="GO" id="GO:0009424">
    <property type="term" value="C:bacterial-type flagellum hook"/>
    <property type="evidence" value="ECO:0007669"/>
    <property type="project" value="UniProtKB-UniRule"/>
</dbReference>
<accession>A0A926EXQ2</accession>
<keyword evidence="3 5" id="KW-0175">Coiled coil</keyword>
<dbReference type="PANTHER" id="PTHR30288:SF0">
    <property type="entry name" value="FLAGELLAR HOOK-ASSOCIATED PROTEIN 2"/>
    <property type="match status" value="1"/>
</dbReference>
<evidence type="ECO:0000313" key="9">
    <source>
        <dbReference type="Proteomes" id="UP000601171"/>
    </source>
</evidence>
<feature type="domain" description="Flagellar hook-associated protein 2 N-terminal" evidence="6">
    <location>
        <begin position="11"/>
        <end position="105"/>
    </location>
</feature>
<keyword evidence="4 5" id="KW-0975">Bacterial flagellum</keyword>
<evidence type="ECO:0000256" key="3">
    <source>
        <dbReference type="ARBA" id="ARBA00023054"/>
    </source>
</evidence>
<comment type="caution">
    <text evidence="8">The sequence shown here is derived from an EMBL/GenBank/DDBJ whole genome shotgun (WGS) entry which is preliminary data.</text>
</comment>
<evidence type="ECO:0000256" key="5">
    <source>
        <dbReference type="RuleBase" id="RU362066"/>
    </source>
</evidence>
<evidence type="ECO:0000256" key="2">
    <source>
        <dbReference type="ARBA" id="ARBA00011255"/>
    </source>
</evidence>
<dbReference type="GO" id="GO:0005576">
    <property type="term" value="C:extracellular region"/>
    <property type="evidence" value="ECO:0007669"/>
    <property type="project" value="UniProtKB-SubCell"/>
</dbReference>
<comment type="function">
    <text evidence="5">Required for morphogenesis and for the elongation of the flagellar filament by facilitating polymerization of the flagellin monomers at the tip of growing filament. Forms a capping structure, which prevents flagellin subunits (transported through the central channel of the flagellum) from leaking out without polymerization at the distal end.</text>
</comment>
<comment type="subunit">
    <text evidence="2 5">Homopentamer.</text>
</comment>
<dbReference type="AlphaFoldDB" id="A0A926EXQ2"/>
<keyword evidence="8" id="KW-0966">Cell projection</keyword>
<dbReference type="GO" id="GO:0007155">
    <property type="term" value="P:cell adhesion"/>
    <property type="evidence" value="ECO:0007669"/>
    <property type="project" value="InterPro"/>
</dbReference>
<feature type="coiled-coil region" evidence="5">
    <location>
        <begin position="416"/>
        <end position="443"/>
    </location>
</feature>
<name>A0A926EXQ2_9FIRM</name>
<dbReference type="PANTHER" id="PTHR30288">
    <property type="entry name" value="FLAGELLAR CAP/ASSEMBLY PROTEIN FLID"/>
    <property type="match status" value="1"/>
</dbReference>
<dbReference type="InterPro" id="IPR003481">
    <property type="entry name" value="FliD_N"/>
</dbReference>
<keyword evidence="8" id="KW-0969">Cilium</keyword>